<sequence>MFRRLLLAGATVALTAPAVAAGSGNPFLERLVGGLDRREKSFACFSRQYDDAHLAAHPEQKVAYMKMLVKAYYNEAFPPSAPGSYAYQVSLAFRLKDRPETLTQVAECGGRKDSRIRGAYCAGPGDKGAHLTLDGKDAIVIAIRGGADLWAPGPIDQRHDTVKNPFGSDDKAFRLMRAGLKECEDLAFDADKPLRAREPR</sequence>
<feature type="signal peptide" evidence="1">
    <location>
        <begin position="1"/>
        <end position="20"/>
    </location>
</feature>
<gene>
    <name evidence="2" type="ORF">F7D14_03240</name>
</gene>
<evidence type="ECO:0000313" key="3">
    <source>
        <dbReference type="Proteomes" id="UP000422569"/>
    </source>
</evidence>
<dbReference type="RefSeq" id="WP_016920612.1">
    <property type="nucleotide sequence ID" value="NZ_CP044331.1"/>
</dbReference>
<dbReference type="Proteomes" id="UP000422569">
    <property type="component" value="Chromosome"/>
</dbReference>
<proteinExistence type="predicted"/>
<organism evidence="2 3">
    <name type="scientific">Methylocystis parvus</name>
    <dbReference type="NCBI Taxonomy" id="134"/>
    <lineage>
        <taxon>Bacteria</taxon>
        <taxon>Pseudomonadati</taxon>
        <taxon>Pseudomonadota</taxon>
        <taxon>Alphaproteobacteria</taxon>
        <taxon>Hyphomicrobiales</taxon>
        <taxon>Methylocystaceae</taxon>
        <taxon>Methylocystis</taxon>
    </lineage>
</organism>
<evidence type="ECO:0000256" key="1">
    <source>
        <dbReference type="SAM" id="SignalP"/>
    </source>
</evidence>
<keyword evidence="1" id="KW-0732">Signal</keyword>
<reference evidence="2 3" key="1">
    <citation type="submission" date="2019-09" db="EMBL/GenBank/DDBJ databases">
        <title>Isolation and complete genome sequencing of Methylocystis species.</title>
        <authorList>
            <person name="Rumah B.L."/>
            <person name="Stead C.E."/>
            <person name="Stevens B.C."/>
            <person name="Minton N.P."/>
            <person name="Grosse-Honebrink A."/>
            <person name="Zhang Y."/>
        </authorList>
    </citation>
    <scope>NUCLEOTIDE SEQUENCE [LARGE SCALE GENOMIC DNA]</scope>
    <source>
        <strain evidence="2 3">BRCS2</strain>
    </source>
</reference>
<dbReference type="AlphaFoldDB" id="A0A6B8M2N2"/>
<keyword evidence="3" id="KW-1185">Reference proteome</keyword>
<evidence type="ECO:0000313" key="2">
    <source>
        <dbReference type="EMBL" id="QGM96595.1"/>
    </source>
</evidence>
<accession>A0A6B8M2N2</accession>
<dbReference type="KEGG" id="mpar:F7D14_03240"/>
<protein>
    <submittedName>
        <fullName evidence="2">Uncharacterized protein</fullName>
    </submittedName>
</protein>
<dbReference type="EMBL" id="CP044331">
    <property type="protein sequence ID" value="QGM96595.1"/>
    <property type="molecule type" value="Genomic_DNA"/>
</dbReference>
<feature type="chain" id="PRO_5025356049" evidence="1">
    <location>
        <begin position="21"/>
        <end position="200"/>
    </location>
</feature>
<name>A0A6B8M2N2_9HYPH</name>